<dbReference type="PANTHER" id="PTHR34883">
    <property type="entry name" value="SERINE-RICH PROTEIN, PUTATIVE-RELATED-RELATED"/>
    <property type="match status" value="1"/>
</dbReference>
<dbReference type="Proteomes" id="UP000799778">
    <property type="component" value="Unassembled WGS sequence"/>
</dbReference>
<keyword evidence="1" id="KW-0732">Signal</keyword>
<dbReference type="OrthoDB" id="2331100at2759"/>
<evidence type="ECO:0008006" key="4">
    <source>
        <dbReference type="Google" id="ProtNLM"/>
    </source>
</evidence>
<name>A0A6A5XZ68_9PLEO</name>
<dbReference type="Gene3D" id="2.60.40.420">
    <property type="entry name" value="Cupredoxins - blue copper proteins"/>
    <property type="match status" value="1"/>
</dbReference>
<dbReference type="AlphaFoldDB" id="A0A6A5XZ68"/>
<accession>A0A6A5XZ68</accession>
<dbReference type="CDD" id="cd00920">
    <property type="entry name" value="Cupredoxin"/>
    <property type="match status" value="1"/>
</dbReference>
<organism evidence="2 3">
    <name type="scientific">Aaosphaeria arxii CBS 175.79</name>
    <dbReference type="NCBI Taxonomy" id="1450172"/>
    <lineage>
        <taxon>Eukaryota</taxon>
        <taxon>Fungi</taxon>
        <taxon>Dikarya</taxon>
        <taxon>Ascomycota</taxon>
        <taxon>Pezizomycotina</taxon>
        <taxon>Dothideomycetes</taxon>
        <taxon>Pleosporomycetidae</taxon>
        <taxon>Pleosporales</taxon>
        <taxon>Pleosporales incertae sedis</taxon>
        <taxon>Aaosphaeria</taxon>
    </lineage>
</organism>
<dbReference type="InterPro" id="IPR008972">
    <property type="entry name" value="Cupredoxin"/>
</dbReference>
<sequence length="312" mass="32799">MKFVSLLPFASLTSAAIHTIRVGTKGADTFTPPALNPKVGDIIVFQLESFHNIVEGTFDSPCQPKPNGFYSGEFPDTDKGRLRFVTRIVSPDPIYYYCSVGRHCQVGMVGGFNTPTSGKTLADYASRAKSVAEASEPDEIHGGILIDAAQVLKLNGTGSAQVADIDSSEVVGAMSRDVAAADAIPPWYPGQFPGVGLPPPYGLPPFAPNPVAGGPPPGVTGPPPWLPGPPPGVVGSPPPWSPAAFFNNTSPLSFLPPWVHASLFNGTAGLSSLSTPQVGQLFSTIQQAIGNFFASLQNNATQPIRGMRRDEY</sequence>
<evidence type="ECO:0000313" key="3">
    <source>
        <dbReference type="Proteomes" id="UP000799778"/>
    </source>
</evidence>
<evidence type="ECO:0000313" key="2">
    <source>
        <dbReference type="EMBL" id="KAF2018259.1"/>
    </source>
</evidence>
<feature type="signal peptide" evidence="1">
    <location>
        <begin position="1"/>
        <end position="15"/>
    </location>
</feature>
<protein>
    <recommendedName>
        <fullName evidence="4">Cupredoxin</fullName>
    </recommendedName>
</protein>
<dbReference type="EMBL" id="ML978068">
    <property type="protein sequence ID" value="KAF2018259.1"/>
    <property type="molecule type" value="Genomic_DNA"/>
</dbReference>
<feature type="chain" id="PRO_5025373278" description="Cupredoxin" evidence="1">
    <location>
        <begin position="16"/>
        <end position="312"/>
    </location>
</feature>
<dbReference type="InterPro" id="IPR052953">
    <property type="entry name" value="Ser-rich/MCO-related"/>
</dbReference>
<keyword evidence="3" id="KW-1185">Reference proteome</keyword>
<dbReference type="PANTHER" id="PTHR34883:SF15">
    <property type="entry name" value="EXTRACELLULAR SERINE-RICH PROTEIN"/>
    <property type="match status" value="1"/>
</dbReference>
<gene>
    <name evidence="2" type="ORF">BU24DRAFT_167778</name>
</gene>
<evidence type="ECO:0000256" key="1">
    <source>
        <dbReference type="SAM" id="SignalP"/>
    </source>
</evidence>
<proteinExistence type="predicted"/>
<dbReference type="GeneID" id="54278857"/>
<dbReference type="SUPFAM" id="SSF49503">
    <property type="entry name" value="Cupredoxins"/>
    <property type="match status" value="1"/>
</dbReference>
<dbReference type="RefSeq" id="XP_033386598.1">
    <property type="nucleotide sequence ID" value="XM_033521460.1"/>
</dbReference>
<reference evidence="2" key="1">
    <citation type="journal article" date="2020" name="Stud. Mycol.">
        <title>101 Dothideomycetes genomes: a test case for predicting lifestyles and emergence of pathogens.</title>
        <authorList>
            <person name="Haridas S."/>
            <person name="Albert R."/>
            <person name="Binder M."/>
            <person name="Bloem J."/>
            <person name="Labutti K."/>
            <person name="Salamov A."/>
            <person name="Andreopoulos B."/>
            <person name="Baker S."/>
            <person name="Barry K."/>
            <person name="Bills G."/>
            <person name="Bluhm B."/>
            <person name="Cannon C."/>
            <person name="Castanera R."/>
            <person name="Culley D."/>
            <person name="Daum C."/>
            <person name="Ezra D."/>
            <person name="Gonzalez J."/>
            <person name="Henrissat B."/>
            <person name="Kuo A."/>
            <person name="Liang C."/>
            <person name="Lipzen A."/>
            <person name="Lutzoni F."/>
            <person name="Magnuson J."/>
            <person name="Mondo S."/>
            <person name="Nolan M."/>
            <person name="Ohm R."/>
            <person name="Pangilinan J."/>
            <person name="Park H.-J."/>
            <person name="Ramirez L."/>
            <person name="Alfaro M."/>
            <person name="Sun H."/>
            <person name="Tritt A."/>
            <person name="Yoshinaga Y."/>
            <person name="Zwiers L.-H."/>
            <person name="Turgeon B."/>
            <person name="Goodwin S."/>
            <person name="Spatafora J."/>
            <person name="Crous P."/>
            <person name="Grigoriev I."/>
        </authorList>
    </citation>
    <scope>NUCLEOTIDE SEQUENCE</scope>
    <source>
        <strain evidence="2">CBS 175.79</strain>
    </source>
</reference>